<dbReference type="SMART" id="SM00034">
    <property type="entry name" value="CLECT"/>
    <property type="match status" value="1"/>
</dbReference>
<dbReference type="AlphaFoldDB" id="A0A6A5ERH7"/>
<dbReference type="Proteomes" id="UP000465112">
    <property type="component" value="Chromosome 14"/>
</dbReference>
<dbReference type="InterPro" id="IPR001304">
    <property type="entry name" value="C-type_lectin-like"/>
</dbReference>
<dbReference type="InterPro" id="IPR050111">
    <property type="entry name" value="C-type_lectin/snaclec_domain"/>
</dbReference>
<evidence type="ECO:0000313" key="4">
    <source>
        <dbReference type="EMBL" id="KAF1381019.1"/>
    </source>
</evidence>
<reference evidence="4 5" key="1">
    <citation type="submission" date="2019-06" db="EMBL/GenBank/DDBJ databases">
        <title>A chromosome-scale genome assembly of the European perch, Perca fluviatilis.</title>
        <authorList>
            <person name="Roques C."/>
            <person name="Zahm M."/>
            <person name="Cabau C."/>
            <person name="Klopp C."/>
            <person name="Bouchez O."/>
            <person name="Donnadieu C."/>
            <person name="Kuhl H."/>
            <person name="Gislard M."/>
            <person name="Guendouz S."/>
            <person name="Journot L."/>
            <person name="Haffray P."/>
            <person name="Bestin A."/>
            <person name="Morvezen R."/>
            <person name="Feron R."/>
            <person name="Wen M."/>
            <person name="Jouanno E."/>
            <person name="Herpin A."/>
            <person name="Schartl M."/>
            <person name="Postlethwait J."/>
            <person name="Schaerlinger B."/>
            <person name="Chardard D."/>
            <person name="Lecocq T."/>
            <person name="Poncet C."/>
            <person name="Jaffrelo L."/>
            <person name="Lampietro C."/>
            <person name="Guiguen Y."/>
        </authorList>
    </citation>
    <scope>NUCLEOTIDE SEQUENCE [LARGE SCALE GENOMIC DNA]</scope>
    <source>
        <tissue evidence="4">Blood</tissue>
    </source>
</reference>
<keyword evidence="2" id="KW-0732">Signal</keyword>
<evidence type="ECO:0000256" key="2">
    <source>
        <dbReference type="SAM" id="SignalP"/>
    </source>
</evidence>
<keyword evidence="1" id="KW-1015">Disulfide bond</keyword>
<organism evidence="4 5">
    <name type="scientific">Perca fluviatilis</name>
    <name type="common">European perch</name>
    <dbReference type="NCBI Taxonomy" id="8168"/>
    <lineage>
        <taxon>Eukaryota</taxon>
        <taxon>Metazoa</taxon>
        <taxon>Chordata</taxon>
        <taxon>Craniata</taxon>
        <taxon>Vertebrata</taxon>
        <taxon>Euteleostomi</taxon>
        <taxon>Actinopterygii</taxon>
        <taxon>Neopterygii</taxon>
        <taxon>Teleostei</taxon>
        <taxon>Neoteleostei</taxon>
        <taxon>Acanthomorphata</taxon>
        <taxon>Eupercaria</taxon>
        <taxon>Perciformes</taxon>
        <taxon>Percoidei</taxon>
        <taxon>Percidae</taxon>
        <taxon>Percinae</taxon>
        <taxon>Perca</taxon>
    </lineage>
</organism>
<sequence length="175" mass="19738">MKKLTVFALVCAMTALTGAAAVPEEKTDKDQTADVNLVKRGTNGGCSGGWTRFNDRCFFYIPKPMTWINAEKNCESIGGNLASVRNFIEYHELQRLIMTGSHDYKDTWIGGTDAKQERQWLWSDGTPFQYSNWCGGEPNNLFGLQNCLQINHGAQKCWDDSMCYYRRPSVCGKKA</sequence>
<proteinExistence type="predicted"/>
<dbReference type="Gene3D" id="3.10.100.10">
    <property type="entry name" value="Mannose-Binding Protein A, subunit A"/>
    <property type="match status" value="1"/>
</dbReference>
<feature type="domain" description="C-type lectin" evidence="3">
    <location>
        <begin position="53"/>
        <end position="172"/>
    </location>
</feature>
<dbReference type="PROSITE" id="PS00615">
    <property type="entry name" value="C_TYPE_LECTIN_1"/>
    <property type="match status" value="1"/>
</dbReference>
<protein>
    <recommendedName>
        <fullName evidence="3">C-type lectin domain-containing protein</fullName>
    </recommendedName>
</protein>
<feature type="chain" id="PRO_5025482450" description="C-type lectin domain-containing protein" evidence="2">
    <location>
        <begin position="22"/>
        <end position="175"/>
    </location>
</feature>
<evidence type="ECO:0000256" key="1">
    <source>
        <dbReference type="ARBA" id="ARBA00023157"/>
    </source>
</evidence>
<dbReference type="InterPro" id="IPR018378">
    <property type="entry name" value="C-type_lectin_CS"/>
</dbReference>
<dbReference type="InterPro" id="IPR016187">
    <property type="entry name" value="CTDL_fold"/>
</dbReference>
<evidence type="ECO:0000259" key="3">
    <source>
        <dbReference type="PROSITE" id="PS50041"/>
    </source>
</evidence>
<dbReference type="InterPro" id="IPR016186">
    <property type="entry name" value="C-type_lectin-like/link_sf"/>
</dbReference>
<dbReference type="EMBL" id="VHII01000014">
    <property type="protein sequence ID" value="KAF1381019.1"/>
    <property type="molecule type" value="Genomic_DNA"/>
</dbReference>
<accession>A0A6A5ERH7</accession>
<dbReference type="OrthoDB" id="441660at2759"/>
<feature type="signal peptide" evidence="2">
    <location>
        <begin position="1"/>
        <end position="21"/>
    </location>
</feature>
<dbReference type="PROSITE" id="PS50041">
    <property type="entry name" value="C_TYPE_LECTIN_2"/>
    <property type="match status" value="1"/>
</dbReference>
<dbReference type="CDD" id="cd00037">
    <property type="entry name" value="CLECT"/>
    <property type="match status" value="1"/>
</dbReference>
<dbReference type="PANTHER" id="PTHR22803">
    <property type="entry name" value="MANNOSE, PHOSPHOLIPASE, LECTIN RECEPTOR RELATED"/>
    <property type="match status" value="1"/>
</dbReference>
<evidence type="ECO:0000313" key="5">
    <source>
        <dbReference type="Proteomes" id="UP000465112"/>
    </source>
</evidence>
<dbReference type="Pfam" id="PF00059">
    <property type="entry name" value="Lectin_C"/>
    <property type="match status" value="1"/>
</dbReference>
<dbReference type="SUPFAM" id="SSF56436">
    <property type="entry name" value="C-type lectin-like"/>
    <property type="match status" value="1"/>
</dbReference>
<keyword evidence="5" id="KW-1185">Reference proteome</keyword>
<gene>
    <name evidence="4" type="ORF">PFLUV_G00170080</name>
</gene>
<comment type="caution">
    <text evidence="4">The sequence shown here is derived from an EMBL/GenBank/DDBJ whole genome shotgun (WGS) entry which is preliminary data.</text>
</comment>
<name>A0A6A5ERH7_PERFL</name>